<gene>
    <name evidence="1" type="ORF">KIPB_015572</name>
</gene>
<proteinExistence type="predicted"/>
<dbReference type="EMBL" id="BDIP01008828">
    <property type="protein sequence ID" value="GIQ92036.1"/>
    <property type="molecule type" value="Genomic_DNA"/>
</dbReference>
<dbReference type="Proteomes" id="UP000265618">
    <property type="component" value="Unassembled WGS sequence"/>
</dbReference>
<organism evidence="1 2">
    <name type="scientific">Kipferlia bialata</name>
    <dbReference type="NCBI Taxonomy" id="797122"/>
    <lineage>
        <taxon>Eukaryota</taxon>
        <taxon>Metamonada</taxon>
        <taxon>Carpediemonas-like organisms</taxon>
        <taxon>Kipferlia</taxon>
    </lineage>
</organism>
<evidence type="ECO:0000313" key="1">
    <source>
        <dbReference type="EMBL" id="GIQ92036.1"/>
    </source>
</evidence>
<dbReference type="GO" id="GO:0003723">
    <property type="term" value="F:RNA binding"/>
    <property type="evidence" value="ECO:0007669"/>
    <property type="project" value="InterPro"/>
</dbReference>
<sequence>ASRAEPDSKIVLHQADIGEYLRSQDDMF</sequence>
<reference evidence="1 2" key="1">
    <citation type="journal article" date="2018" name="PLoS ONE">
        <title>The draft genome of Kipferlia bialata reveals reductive genome evolution in fornicate parasites.</title>
        <authorList>
            <person name="Tanifuji G."/>
            <person name="Takabayashi S."/>
            <person name="Kume K."/>
            <person name="Takagi M."/>
            <person name="Nakayama T."/>
            <person name="Kamikawa R."/>
            <person name="Inagaki Y."/>
            <person name="Hashimoto T."/>
        </authorList>
    </citation>
    <scope>NUCLEOTIDE SEQUENCE [LARGE SCALE GENOMIC DNA]</scope>
    <source>
        <strain evidence="1">NY0173</strain>
    </source>
</reference>
<evidence type="ECO:0000313" key="2">
    <source>
        <dbReference type="Proteomes" id="UP000265618"/>
    </source>
</evidence>
<dbReference type="InterPro" id="IPR036974">
    <property type="entry name" value="PUA_sf"/>
</dbReference>
<comment type="caution">
    <text evidence="1">The sequence shown here is derived from an EMBL/GenBank/DDBJ whole genome shotgun (WGS) entry which is preliminary data.</text>
</comment>
<accession>A0A9K3GRT5</accession>
<dbReference type="AlphaFoldDB" id="A0A9K3GRT5"/>
<keyword evidence="2" id="KW-1185">Reference proteome</keyword>
<dbReference type="Gene3D" id="2.30.130.10">
    <property type="entry name" value="PUA domain"/>
    <property type="match status" value="1"/>
</dbReference>
<name>A0A9K3GRT5_9EUKA</name>
<protein>
    <submittedName>
        <fullName evidence="1">Uncharacterized protein</fullName>
    </submittedName>
</protein>
<feature type="non-terminal residue" evidence="1">
    <location>
        <position position="28"/>
    </location>
</feature>